<dbReference type="RefSeq" id="WP_071656941.1">
    <property type="nucleotide sequence ID" value="NZ_MLCF01000063.1"/>
</dbReference>
<gene>
    <name evidence="1" type="ORF">BIV57_12810</name>
</gene>
<evidence type="ECO:0000313" key="2">
    <source>
        <dbReference type="Proteomes" id="UP000243342"/>
    </source>
</evidence>
<keyword evidence="2" id="KW-1185">Reference proteome</keyword>
<accession>A0A1J7BUH7</accession>
<dbReference type="OrthoDB" id="3870539at2"/>
<proteinExistence type="predicted"/>
<dbReference type="EMBL" id="MLCF01000063">
    <property type="protein sequence ID" value="OIV37113.1"/>
    <property type="molecule type" value="Genomic_DNA"/>
</dbReference>
<dbReference type="AlphaFoldDB" id="A0A1J7BUH7"/>
<reference evidence="1 2" key="1">
    <citation type="submission" date="2016-10" db="EMBL/GenBank/DDBJ databases">
        <title>Genome sequence of Streptomyces gilvigriseus MUSC 26.</title>
        <authorList>
            <person name="Lee L.-H."/>
            <person name="Ser H.-L."/>
        </authorList>
    </citation>
    <scope>NUCLEOTIDE SEQUENCE [LARGE SCALE GENOMIC DNA]</scope>
    <source>
        <strain evidence="1 2">MUSC 26</strain>
    </source>
</reference>
<organism evidence="1 2">
    <name type="scientific">Mangrovactinospora gilvigrisea</name>
    <dbReference type="NCBI Taxonomy" id="1428644"/>
    <lineage>
        <taxon>Bacteria</taxon>
        <taxon>Bacillati</taxon>
        <taxon>Actinomycetota</taxon>
        <taxon>Actinomycetes</taxon>
        <taxon>Kitasatosporales</taxon>
        <taxon>Streptomycetaceae</taxon>
        <taxon>Mangrovactinospora</taxon>
    </lineage>
</organism>
<protein>
    <submittedName>
        <fullName evidence="1">Toxin Doc</fullName>
    </submittedName>
</protein>
<dbReference type="Proteomes" id="UP000243342">
    <property type="component" value="Unassembled WGS sequence"/>
</dbReference>
<evidence type="ECO:0000313" key="1">
    <source>
        <dbReference type="EMBL" id="OIV37113.1"/>
    </source>
</evidence>
<comment type="caution">
    <text evidence="1">The sequence shown here is derived from an EMBL/GenBank/DDBJ whole genome shotgun (WGS) entry which is preliminary data.</text>
</comment>
<name>A0A1J7BUH7_9ACTN</name>
<sequence>MLLTIDMRWLLEVQDRHLPDAIAVGDFTGLAAAVARHAHEPAALGHEPDPAWRAACLMHTLVRLRPLPERNELYAAVVAIGYMAACGEAIDPPYGALTDTAGDVHAYRVETTELAERIRSWRI</sequence>